<dbReference type="Proteomes" id="UP000216300">
    <property type="component" value="Unassembled WGS sequence"/>
</dbReference>
<evidence type="ECO:0000313" key="2">
    <source>
        <dbReference type="EMBL" id="OYN90885.1"/>
    </source>
</evidence>
<feature type="domain" description="NAD-dependent epimerase/dehydratase" evidence="1">
    <location>
        <begin position="16"/>
        <end position="225"/>
    </location>
</feature>
<dbReference type="Gene3D" id="3.40.50.720">
    <property type="entry name" value="NAD(P)-binding Rossmann-like Domain"/>
    <property type="match status" value="1"/>
</dbReference>
<dbReference type="AlphaFoldDB" id="A0A255EMQ4"/>
<organism evidence="2 3">
    <name type="scientific">Parenemella sanctibonifatiensis</name>
    <dbReference type="NCBI Taxonomy" id="2016505"/>
    <lineage>
        <taxon>Bacteria</taxon>
        <taxon>Bacillati</taxon>
        <taxon>Actinomycetota</taxon>
        <taxon>Actinomycetes</taxon>
        <taxon>Propionibacteriales</taxon>
        <taxon>Propionibacteriaceae</taxon>
        <taxon>Parenemella</taxon>
    </lineage>
</organism>
<dbReference type="InterPro" id="IPR001509">
    <property type="entry name" value="Epimerase_deHydtase"/>
</dbReference>
<proteinExistence type="predicted"/>
<dbReference type="InterPro" id="IPR036291">
    <property type="entry name" value="NAD(P)-bd_dom_sf"/>
</dbReference>
<keyword evidence="3" id="KW-1185">Reference proteome</keyword>
<name>A0A255EMQ4_9ACTN</name>
<sequence length="343" mass="36452">MAPRDPGEPTMNKHIVIGAGPIGRSVAAELAARDQEVVILSRRGRDPQIPGVRAAAVDVLDAAALGRACRGADVLVNAMNPAKYWRWQRDWPPMLEAIIAAARQECAAIVQIGNLYSYGPVTEPMTEQTPERPAGAKGRVRAAMWARLRDLSDQGVIRATEVRASDYIGGTTLDSSVAAQMVVAPVLKGATPRPPTGRADVAHSWTNGADVARLAAAIAASDDDQDWGRLWHVPTAPAASMQELADQAADLAEVDRRRVRPLPGGVLRVGGLVMPLLHALQETAHQFQSPFILDSLQAQQRFGLAPTPWVETVRSTIEAIRAQRASGAKAEGAAASRGPVAAP</sequence>
<evidence type="ECO:0000313" key="3">
    <source>
        <dbReference type="Proteomes" id="UP000216300"/>
    </source>
</evidence>
<dbReference type="Pfam" id="PF01370">
    <property type="entry name" value="Epimerase"/>
    <property type="match status" value="1"/>
</dbReference>
<dbReference type="EMBL" id="NMVJ01000006">
    <property type="protein sequence ID" value="OYN90885.1"/>
    <property type="molecule type" value="Genomic_DNA"/>
</dbReference>
<dbReference type="OrthoDB" id="8205493at2"/>
<comment type="caution">
    <text evidence="2">The sequence shown here is derived from an EMBL/GenBank/DDBJ whole genome shotgun (WGS) entry which is preliminary data.</text>
</comment>
<evidence type="ECO:0000259" key="1">
    <source>
        <dbReference type="Pfam" id="PF01370"/>
    </source>
</evidence>
<protein>
    <submittedName>
        <fullName evidence="2">NAD-dependent epimerase</fullName>
    </submittedName>
</protein>
<reference evidence="2 3" key="1">
    <citation type="submission" date="2017-07" db="EMBL/GenBank/DDBJ databases">
        <title>Draft whole genome sequences of clinical Proprionibacteriaceae strains.</title>
        <authorList>
            <person name="Bernier A.-M."/>
            <person name="Bernard K."/>
            <person name="Domingo M.-C."/>
        </authorList>
    </citation>
    <scope>NUCLEOTIDE SEQUENCE [LARGE SCALE GENOMIC DNA]</scope>
    <source>
        <strain evidence="2 3">NML 150081</strain>
    </source>
</reference>
<accession>A0A255EMQ4</accession>
<gene>
    <name evidence="2" type="ORF">CGZ91_05195</name>
</gene>
<dbReference type="SUPFAM" id="SSF51735">
    <property type="entry name" value="NAD(P)-binding Rossmann-fold domains"/>
    <property type="match status" value="1"/>
</dbReference>